<sequence length="181" mass="21053">MSLSSDSNEINDSIFKESYILYKLSELSNIELSAIFEKSLSNESFELNLGIEPDGYAQILFNEVLRRAGRLPYSKELNFYIYNDLLEFTVEDIIQSVGEEKLEKLIMFMLDENDKKEEIEAIIFEMVKNFSNNDEVIEKYHEVKNALIRKYEKEKSVIKSFIAHMINKAINNSFPPAVITL</sequence>
<dbReference type="RefSeq" id="WP_014557348.1">
    <property type="nucleotide sequence ID" value="NZ_DSFH01000057.1"/>
</dbReference>
<evidence type="ECO:0000313" key="2">
    <source>
        <dbReference type="EMBL" id="MBE9390951.1"/>
    </source>
</evidence>
<comment type="caution">
    <text evidence="3">The sequence shown here is derived from an EMBL/GenBank/DDBJ whole genome shotgun (WGS) entry which is preliminary data.</text>
</comment>
<evidence type="ECO:0000313" key="4">
    <source>
        <dbReference type="Proteomes" id="UP000237153"/>
    </source>
</evidence>
<dbReference type="Proteomes" id="UP000652307">
    <property type="component" value="Unassembled WGS sequence"/>
</dbReference>
<reference evidence="2" key="3">
    <citation type="submission" date="2020-10" db="EMBL/GenBank/DDBJ databases">
        <title>Fervidococcus fontis strain 3639Fd - the first crenarchaeon capable of growth on lipids.</title>
        <authorList>
            <person name="Kochetkova T.V."/>
            <person name="Elcheninov A.G."/>
            <person name="Toschakov S.V."/>
            <person name="Kublanov I.V."/>
        </authorList>
    </citation>
    <scope>NUCLEOTIDE SEQUENCE</scope>
    <source>
        <strain evidence="2">3639Fd</strain>
    </source>
</reference>
<dbReference type="Proteomes" id="UP000886076">
    <property type="component" value="Unassembled WGS sequence"/>
</dbReference>
<evidence type="ECO:0000313" key="3">
    <source>
        <dbReference type="EMBL" id="PMB76026.1"/>
    </source>
</evidence>
<accession>A0A2J6N462</accession>
<protein>
    <submittedName>
        <fullName evidence="3">2-succinyl-5-enolpyruvyl-6-hydroxy-3-cyclohexene-1-carboxylic-acid synthase</fullName>
    </submittedName>
</protein>
<reference evidence="3 4" key="1">
    <citation type="submission" date="2018-01" db="EMBL/GenBank/DDBJ databases">
        <title>Metagenomic assembled genomes from two thermal pools in the Uzon Caldera, Kamchatka, Russia.</title>
        <authorList>
            <person name="Wilkins L."/>
            <person name="Ettinger C."/>
        </authorList>
    </citation>
    <scope>NUCLEOTIDE SEQUENCE [LARGE SCALE GENOMIC DNA]</scope>
    <source>
        <strain evidence="3">ZAV-06</strain>
    </source>
</reference>
<name>A0A2J6N462_9CREN</name>
<evidence type="ECO:0000313" key="1">
    <source>
        <dbReference type="EMBL" id="HEW64302.1"/>
    </source>
</evidence>
<dbReference type="AlphaFoldDB" id="A0A2J6N462"/>
<reference evidence="1" key="2">
    <citation type="journal article" date="2020" name="mSystems">
        <title>Genome- and Community-Level Interaction Insights into Carbon Utilization and Element Cycling Functions of Hydrothermarchaeota in Hydrothermal Sediment.</title>
        <authorList>
            <person name="Zhou Z."/>
            <person name="Liu Y."/>
            <person name="Xu W."/>
            <person name="Pan J."/>
            <person name="Luo Z.H."/>
            <person name="Li M."/>
        </authorList>
    </citation>
    <scope>NUCLEOTIDE SEQUENCE [LARGE SCALE GENOMIC DNA]</scope>
    <source>
        <strain evidence="1">SpSt-1261</strain>
    </source>
</reference>
<proteinExistence type="predicted"/>
<dbReference type="EMBL" id="DSFH01000057">
    <property type="protein sequence ID" value="HEW64302.1"/>
    <property type="molecule type" value="Genomic_DNA"/>
</dbReference>
<gene>
    <name evidence="3" type="ORF">C0188_00665</name>
    <name evidence="1" type="ORF">ENO39_04525</name>
    <name evidence="2" type="ORF">IOK49_02505</name>
</gene>
<dbReference type="EMBL" id="PNIM01000002">
    <property type="protein sequence ID" value="PMB76026.1"/>
    <property type="molecule type" value="Genomic_DNA"/>
</dbReference>
<dbReference type="GeneID" id="12449276"/>
<dbReference type="EMBL" id="JADEZV010000001">
    <property type="protein sequence ID" value="MBE9390951.1"/>
    <property type="molecule type" value="Genomic_DNA"/>
</dbReference>
<organism evidence="3 4">
    <name type="scientific">Fervidicoccus fontis</name>
    <dbReference type="NCBI Taxonomy" id="683846"/>
    <lineage>
        <taxon>Archaea</taxon>
        <taxon>Thermoproteota</taxon>
        <taxon>Thermoprotei</taxon>
        <taxon>Fervidicoccales</taxon>
        <taxon>Fervidicoccaceae</taxon>
        <taxon>Fervidicoccus</taxon>
    </lineage>
</organism>
<dbReference type="Proteomes" id="UP000237153">
    <property type="component" value="Unassembled WGS sequence"/>
</dbReference>